<dbReference type="EMBL" id="QOUW02000187">
    <property type="protein sequence ID" value="RIW02015.1"/>
    <property type="molecule type" value="Genomic_DNA"/>
</dbReference>
<gene>
    <name evidence="2" type="ORF">DS957_025755</name>
</gene>
<reference evidence="2 3" key="1">
    <citation type="submission" date="2018-08" db="EMBL/GenBank/DDBJ databases">
        <title>Vibrio harveyi strains pathogenic to white snook Centropomus viridis Lockington (1877) and potential probiotic bacteria.</title>
        <authorList>
            <person name="Soto-Rodriguez S."/>
            <person name="Gomez-Gil B."/>
            <person name="Lozano-Olvera R."/>
        </authorList>
    </citation>
    <scope>NUCLEOTIDE SEQUENCE [LARGE SCALE GENOMIC DNA]</scope>
    <source>
        <strain evidence="2 3">CAIM 1508</strain>
    </source>
</reference>
<protein>
    <recommendedName>
        <fullName evidence="4">Outer membrane receptor protein</fullName>
    </recommendedName>
</protein>
<evidence type="ECO:0000313" key="3">
    <source>
        <dbReference type="Proteomes" id="UP000253437"/>
    </source>
</evidence>
<evidence type="ECO:0000313" key="2">
    <source>
        <dbReference type="EMBL" id="RIW02015.1"/>
    </source>
</evidence>
<dbReference type="Proteomes" id="UP000253437">
    <property type="component" value="Unassembled WGS sequence"/>
</dbReference>
<dbReference type="AlphaFoldDB" id="A0A8B3DCQ9"/>
<evidence type="ECO:0008006" key="4">
    <source>
        <dbReference type="Google" id="ProtNLM"/>
    </source>
</evidence>
<accession>A0A8B3DCQ9</accession>
<proteinExistence type="predicted"/>
<comment type="caution">
    <text evidence="2">The sequence shown here is derived from an EMBL/GenBank/DDBJ whole genome shotgun (WGS) entry which is preliminary data.</text>
</comment>
<dbReference type="SUPFAM" id="SSF56935">
    <property type="entry name" value="Porins"/>
    <property type="match status" value="1"/>
</dbReference>
<evidence type="ECO:0000256" key="1">
    <source>
        <dbReference type="SAM" id="SignalP"/>
    </source>
</evidence>
<organism evidence="2 3">
    <name type="scientific">Vibrio harveyi</name>
    <name type="common">Beneckea harveyi</name>
    <dbReference type="NCBI Taxonomy" id="669"/>
    <lineage>
        <taxon>Bacteria</taxon>
        <taxon>Pseudomonadati</taxon>
        <taxon>Pseudomonadota</taxon>
        <taxon>Gammaproteobacteria</taxon>
        <taxon>Vibrionales</taxon>
        <taxon>Vibrionaceae</taxon>
        <taxon>Vibrio</taxon>
    </lineage>
</organism>
<feature type="signal peptide" evidence="1">
    <location>
        <begin position="1"/>
        <end position="26"/>
    </location>
</feature>
<name>A0A8B3DCQ9_VIBHA</name>
<dbReference type="RefSeq" id="WP_045487056.1">
    <property type="nucleotide sequence ID" value="NZ_BBKY01000010.1"/>
</dbReference>
<feature type="chain" id="PRO_5032448945" description="Outer membrane receptor protein" evidence="1">
    <location>
        <begin position="27"/>
        <end position="288"/>
    </location>
</feature>
<sequence>MQHTTKWTMTPLAMLLGTLFSMPLLAEENNVADSSGIESTQNEGESSCIVCKLSGSVYLSYDTNIYDKDDYRSVRNFSWGGDLNYAISKDIKAFFSAGGYRALEDEVGTYATDSVLGLQYSNLYRFGETGKIAVAGQFTIPTSEDSRNDELQTAFRLAVPVSFSLWSVDFSIAPRLKKNFHKYKTNGGRSLTEWTYSLFSVAEKSWDSFSLGITALGGNTISYQGTRRSSWQYEGALYGTYKFNKSWSLTLAASSTGFYQDAERGTLGNIDLLDQEKASYIASVAYSF</sequence>
<keyword evidence="1" id="KW-0732">Signal</keyword>